<dbReference type="EMBL" id="KZ293430">
    <property type="protein sequence ID" value="PBK69095.1"/>
    <property type="molecule type" value="Genomic_DNA"/>
</dbReference>
<sequence length="174" mass="19652">MILIKNILNDVNQGLLKFQTKEMQKMVGKGSYQKVYHGFCALELNDGRHRIWHHREQLASENGRADCSLYKHRKPCASREASGKYMYRHNTDKAVISGHLIFNCRGISSQVLASLGPGESILHAHGFCFAVGRKYHLNVMFPLRQLPSGCRSSVLNDETESVKRGFSCHAILHA</sequence>
<organism evidence="1 2">
    <name type="scientific">Armillaria solidipes</name>
    <dbReference type="NCBI Taxonomy" id="1076256"/>
    <lineage>
        <taxon>Eukaryota</taxon>
        <taxon>Fungi</taxon>
        <taxon>Dikarya</taxon>
        <taxon>Basidiomycota</taxon>
        <taxon>Agaricomycotina</taxon>
        <taxon>Agaricomycetes</taxon>
        <taxon>Agaricomycetidae</taxon>
        <taxon>Agaricales</taxon>
        <taxon>Marasmiineae</taxon>
        <taxon>Physalacriaceae</taxon>
        <taxon>Armillaria</taxon>
    </lineage>
</organism>
<dbReference type="Proteomes" id="UP000218334">
    <property type="component" value="Unassembled WGS sequence"/>
</dbReference>
<dbReference type="AlphaFoldDB" id="A0A2H3BE07"/>
<accession>A0A2H3BE07</accession>
<proteinExistence type="predicted"/>
<protein>
    <submittedName>
        <fullName evidence="1">Uncharacterized protein</fullName>
    </submittedName>
</protein>
<evidence type="ECO:0000313" key="1">
    <source>
        <dbReference type="EMBL" id="PBK69095.1"/>
    </source>
</evidence>
<keyword evidence="2" id="KW-1185">Reference proteome</keyword>
<reference evidence="2" key="1">
    <citation type="journal article" date="2017" name="Nat. Ecol. Evol.">
        <title>Genome expansion and lineage-specific genetic innovations in the forest pathogenic fungi Armillaria.</title>
        <authorList>
            <person name="Sipos G."/>
            <person name="Prasanna A.N."/>
            <person name="Walter M.C."/>
            <person name="O'Connor E."/>
            <person name="Balint B."/>
            <person name="Krizsan K."/>
            <person name="Kiss B."/>
            <person name="Hess J."/>
            <person name="Varga T."/>
            <person name="Slot J."/>
            <person name="Riley R."/>
            <person name="Boka B."/>
            <person name="Rigling D."/>
            <person name="Barry K."/>
            <person name="Lee J."/>
            <person name="Mihaltcheva S."/>
            <person name="LaButti K."/>
            <person name="Lipzen A."/>
            <person name="Waldron R."/>
            <person name="Moloney N.M."/>
            <person name="Sperisen C."/>
            <person name="Kredics L."/>
            <person name="Vagvoelgyi C."/>
            <person name="Patrignani A."/>
            <person name="Fitzpatrick D."/>
            <person name="Nagy I."/>
            <person name="Doyle S."/>
            <person name="Anderson J.B."/>
            <person name="Grigoriev I.V."/>
            <person name="Gueldener U."/>
            <person name="Muensterkoetter M."/>
            <person name="Nagy L.G."/>
        </authorList>
    </citation>
    <scope>NUCLEOTIDE SEQUENCE [LARGE SCALE GENOMIC DNA]</scope>
    <source>
        <strain evidence="2">28-4</strain>
    </source>
</reference>
<evidence type="ECO:0000313" key="2">
    <source>
        <dbReference type="Proteomes" id="UP000218334"/>
    </source>
</evidence>
<gene>
    <name evidence="1" type="ORF">ARMSODRAFT_175827</name>
</gene>
<name>A0A2H3BE07_9AGAR</name>